<evidence type="ECO:0000313" key="2">
    <source>
        <dbReference type="Proteomes" id="UP000321513"/>
    </source>
</evidence>
<dbReference type="AlphaFoldDB" id="A0A512BI43"/>
<dbReference type="Proteomes" id="UP000321513">
    <property type="component" value="Unassembled WGS sequence"/>
</dbReference>
<name>A0A512BI43_9BACT</name>
<sequence length="438" mass="50232">MFGVSFANIGRFYIYDEMLKVPFLFFALFTTIYVIAQDTTAAKLKVFIDCRVGCDIRFFKTEINILDFVNDRDAADVHVLINAQRLGSGGNQYQLNFYGQNNYKNYIDTLYFATKPNASSAIVREQLVRYLMFGFTPLVAKTAYGNDIKITMKGKKSANENAEDTKDKWNYWVYNVGVNGQLSADQVYRTRIFSSNISANRVTDKLKVHFDGHGAIYNTRYSYPSGDTTTTYLVKNSDYGFNVHVIKSLTAHWSVGSRASFSNNTFSNIRRKLYFKPSIEYNIYNFKDVNNRYLVIRYGVDINNYNFYDTTLYNKIRETLVGHQLSLTLSLNKKWGSINTGMHYRNFLKDRKLNSMGISSNVDVRVTGALSFYININGSIVHDQVNLVKGGGTEQEILTRKRQIASNFNYYTSFGVNFRFGSILNNFVNPRFDGYGGF</sequence>
<comment type="caution">
    <text evidence="1">The sequence shown here is derived from an EMBL/GenBank/DDBJ whole genome shotgun (WGS) entry which is preliminary data.</text>
</comment>
<evidence type="ECO:0000313" key="1">
    <source>
        <dbReference type="EMBL" id="GEO11642.1"/>
    </source>
</evidence>
<dbReference type="EMBL" id="BJYT01000026">
    <property type="protein sequence ID" value="GEO11642.1"/>
    <property type="molecule type" value="Genomic_DNA"/>
</dbReference>
<keyword evidence="2" id="KW-1185">Reference proteome</keyword>
<proteinExistence type="predicted"/>
<accession>A0A512BI43</accession>
<protein>
    <submittedName>
        <fullName evidence="1">Uncharacterized protein</fullName>
    </submittedName>
</protein>
<dbReference type="RefSeq" id="WP_147205752.1">
    <property type="nucleotide sequence ID" value="NZ_BJYT01000026.1"/>
</dbReference>
<reference evidence="1 2" key="1">
    <citation type="submission" date="2019-07" db="EMBL/GenBank/DDBJ databases">
        <title>Whole genome shotgun sequence of Segetibacter aerophilus NBRC 106135.</title>
        <authorList>
            <person name="Hosoyama A."/>
            <person name="Uohara A."/>
            <person name="Ohji S."/>
            <person name="Ichikawa N."/>
        </authorList>
    </citation>
    <scope>NUCLEOTIDE SEQUENCE [LARGE SCALE GENOMIC DNA]</scope>
    <source>
        <strain evidence="1 2">NBRC 106135</strain>
    </source>
</reference>
<dbReference type="OrthoDB" id="1489343at2"/>
<organism evidence="1 2">
    <name type="scientific">Segetibacter aerophilus</name>
    <dbReference type="NCBI Taxonomy" id="670293"/>
    <lineage>
        <taxon>Bacteria</taxon>
        <taxon>Pseudomonadati</taxon>
        <taxon>Bacteroidota</taxon>
        <taxon>Chitinophagia</taxon>
        <taxon>Chitinophagales</taxon>
        <taxon>Chitinophagaceae</taxon>
        <taxon>Segetibacter</taxon>
    </lineage>
</organism>
<gene>
    <name evidence="1" type="ORF">SAE01_41380</name>
</gene>